<dbReference type="RefSeq" id="WP_273250656.1">
    <property type="nucleotide sequence ID" value="NZ_VENJ01000021.1"/>
</dbReference>
<dbReference type="InterPro" id="IPR042233">
    <property type="entry name" value="Cell_div_ZapA_N"/>
</dbReference>
<dbReference type="Gene3D" id="3.30.160.880">
    <property type="entry name" value="Cell division protein ZapA protomer, N-terminal domain"/>
    <property type="match status" value="1"/>
</dbReference>
<dbReference type="Pfam" id="PF05164">
    <property type="entry name" value="ZapA"/>
    <property type="match status" value="1"/>
</dbReference>
<keyword evidence="2" id="KW-0131">Cell cycle</keyword>
<comment type="caution">
    <text evidence="2">The sequence shown here is derived from an EMBL/GenBank/DDBJ whole genome shotgun (WGS) entry which is preliminary data.</text>
</comment>
<gene>
    <name evidence="2" type="ORF">FH759_13710</name>
</gene>
<keyword evidence="2" id="KW-0132">Cell division</keyword>
<feature type="coiled-coil region" evidence="1">
    <location>
        <begin position="63"/>
        <end position="131"/>
    </location>
</feature>
<reference evidence="2 3" key="1">
    <citation type="submission" date="2019-06" db="EMBL/GenBank/DDBJ databases">
        <title>Enrichment of Autotrophic Halophilic Microorganisms from Red Sea Brine Pool Using Microbial Electrosynthesis System.</title>
        <authorList>
            <person name="Alqahtani M.F."/>
            <person name="Bajracharya S."/>
            <person name="Katuri K.P."/>
            <person name="Ali M."/>
            <person name="Saikaly P.E."/>
        </authorList>
    </citation>
    <scope>NUCLEOTIDE SEQUENCE [LARGE SCALE GENOMIC DNA]</scope>
    <source>
        <strain evidence="2">MES6</strain>
    </source>
</reference>
<keyword evidence="1" id="KW-0175">Coiled coil</keyword>
<accession>A0A7C9LTA4</accession>
<dbReference type="AlphaFoldDB" id="A0A7C9LTA4"/>
<dbReference type="InterPro" id="IPR007838">
    <property type="entry name" value="Cell_div_ZapA-like"/>
</dbReference>
<dbReference type="Proteomes" id="UP000483078">
    <property type="component" value="Unassembled WGS sequence"/>
</dbReference>
<proteinExistence type="predicted"/>
<dbReference type="InterPro" id="IPR036192">
    <property type="entry name" value="Cell_div_ZapA-like_sf"/>
</dbReference>
<dbReference type="EMBL" id="VENJ01000021">
    <property type="protein sequence ID" value="MTJ05736.1"/>
    <property type="molecule type" value="Genomic_DNA"/>
</dbReference>
<dbReference type="SUPFAM" id="SSF102829">
    <property type="entry name" value="Cell division protein ZapA-like"/>
    <property type="match status" value="1"/>
</dbReference>
<evidence type="ECO:0000256" key="1">
    <source>
        <dbReference type="SAM" id="Coils"/>
    </source>
</evidence>
<organism evidence="2 3">
    <name type="scientific">Sediminimonas qiaohouensis</name>
    <dbReference type="NCBI Taxonomy" id="552061"/>
    <lineage>
        <taxon>Bacteria</taxon>
        <taxon>Pseudomonadati</taxon>
        <taxon>Pseudomonadota</taxon>
        <taxon>Alphaproteobacteria</taxon>
        <taxon>Rhodobacterales</taxon>
        <taxon>Roseobacteraceae</taxon>
        <taxon>Sediminimonas</taxon>
    </lineage>
</organism>
<dbReference type="GO" id="GO:0051301">
    <property type="term" value="P:cell division"/>
    <property type="evidence" value="ECO:0007669"/>
    <property type="project" value="UniProtKB-KW"/>
</dbReference>
<protein>
    <submittedName>
        <fullName evidence="2">Cell division protein ZapA</fullName>
    </submittedName>
</protein>
<name>A0A7C9LTA4_9RHOB</name>
<evidence type="ECO:0000313" key="3">
    <source>
        <dbReference type="Proteomes" id="UP000483078"/>
    </source>
</evidence>
<sequence>MPEIEIQIGGRGFDVSCQEGEEQFLHTAAAMLDNEASVLTRQIGRLPEARMLLMAGLMLADKTAGIEDSVKQKDKKIQELEAEVEKLRSTPAPEPERVEVPVVPGDVTDTLAELAARAEALADRVEETAKA</sequence>
<evidence type="ECO:0000313" key="2">
    <source>
        <dbReference type="EMBL" id="MTJ05736.1"/>
    </source>
</evidence>